<accession>A0A9D1HG96</accession>
<dbReference type="InterPro" id="IPR003607">
    <property type="entry name" value="HD/PDEase_dom"/>
</dbReference>
<protein>
    <submittedName>
        <fullName evidence="2">HD domain-containing protein</fullName>
    </submittedName>
</protein>
<evidence type="ECO:0000313" key="3">
    <source>
        <dbReference type="Proteomes" id="UP000824164"/>
    </source>
</evidence>
<gene>
    <name evidence="2" type="ORF">IAB63_06855</name>
</gene>
<dbReference type="InterPro" id="IPR006674">
    <property type="entry name" value="HD_domain"/>
</dbReference>
<proteinExistence type="predicted"/>
<reference evidence="2" key="1">
    <citation type="submission" date="2020-10" db="EMBL/GenBank/DDBJ databases">
        <authorList>
            <person name="Gilroy R."/>
        </authorList>
    </citation>
    <scope>NUCLEOTIDE SEQUENCE</scope>
    <source>
        <strain evidence="2">CHK187-14744</strain>
    </source>
</reference>
<reference evidence="2" key="2">
    <citation type="journal article" date="2021" name="PeerJ">
        <title>Extensive microbial diversity within the chicken gut microbiome revealed by metagenomics and culture.</title>
        <authorList>
            <person name="Gilroy R."/>
            <person name="Ravi A."/>
            <person name="Getino M."/>
            <person name="Pursley I."/>
            <person name="Horton D.L."/>
            <person name="Alikhan N.F."/>
            <person name="Baker D."/>
            <person name="Gharbi K."/>
            <person name="Hall N."/>
            <person name="Watson M."/>
            <person name="Adriaenssens E.M."/>
            <person name="Foster-Nyarko E."/>
            <person name="Jarju S."/>
            <person name="Secka A."/>
            <person name="Antonio M."/>
            <person name="Oren A."/>
            <person name="Chaudhuri R.R."/>
            <person name="La Ragione R."/>
            <person name="Hildebrand F."/>
            <person name="Pallen M.J."/>
        </authorList>
    </citation>
    <scope>NUCLEOTIDE SEQUENCE</scope>
    <source>
        <strain evidence="2">CHK187-14744</strain>
    </source>
</reference>
<evidence type="ECO:0000259" key="1">
    <source>
        <dbReference type="PROSITE" id="PS51831"/>
    </source>
</evidence>
<organism evidence="2 3">
    <name type="scientific">Candidatus Onthocola gallistercoris</name>
    <dbReference type="NCBI Taxonomy" id="2840876"/>
    <lineage>
        <taxon>Bacteria</taxon>
        <taxon>Bacillati</taxon>
        <taxon>Bacillota</taxon>
        <taxon>Bacilli</taxon>
        <taxon>Candidatus Onthocola</taxon>
    </lineage>
</organism>
<name>A0A9D1HG96_9FIRM</name>
<dbReference type="Pfam" id="PF01966">
    <property type="entry name" value="HD"/>
    <property type="match status" value="1"/>
</dbReference>
<evidence type="ECO:0000313" key="2">
    <source>
        <dbReference type="EMBL" id="HIU02953.1"/>
    </source>
</evidence>
<feature type="domain" description="HD" evidence="1">
    <location>
        <begin position="35"/>
        <end position="137"/>
    </location>
</feature>
<sequence>MKTINYEMIKNDGEINELIRQGDAALGALGYTEHSRVHALRVAKLAGDILTTLDHDAHTVELARIAGYIHDIGNSVNRHDHAHSGAILAYHILKDRGMENEDRATVMRAIGNHDEATGTAVDPVSAALILADKSDVRRTRVRNKPLSSFDAHDRVNYAVLSSEIEIRREEKVIQMNLALDESMCTVIDYFEIFLQRMLMCRRAAEIFGCTFKLKANGGKVC</sequence>
<dbReference type="AlphaFoldDB" id="A0A9D1HG96"/>
<dbReference type="SMART" id="SM00471">
    <property type="entry name" value="HDc"/>
    <property type="match status" value="1"/>
</dbReference>
<comment type="caution">
    <text evidence="2">The sequence shown here is derived from an EMBL/GenBank/DDBJ whole genome shotgun (WGS) entry which is preliminary data.</text>
</comment>
<dbReference type="Proteomes" id="UP000824164">
    <property type="component" value="Unassembled WGS sequence"/>
</dbReference>
<dbReference type="EMBL" id="DVLT01000044">
    <property type="protein sequence ID" value="HIU02953.1"/>
    <property type="molecule type" value="Genomic_DNA"/>
</dbReference>
<dbReference type="Gene3D" id="1.10.3210.10">
    <property type="entry name" value="Hypothetical protein af1432"/>
    <property type="match status" value="1"/>
</dbReference>
<dbReference type="SUPFAM" id="SSF109604">
    <property type="entry name" value="HD-domain/PDEase-like"/>
    <property type="match status" value="1"/>
</dbReference>
<dbReference type="PROSITE" id="PS51831">
    <property type="entry name" value="HD"/>
    <property type="match status" value="1"/>
</dbReference>